<feature type="transmembrane region" description="Helical" evidence="7">
    <location>
        <begin position="21"/>
        <end position="39"/>
    </location>
</feature>
<organism evidence="9 10">
    <name type="scientific">Xanthoceras sorbifolium</name>
    <dbReference type="NCBI Taxonomy" id="99658"/>
    <lineage>
        <taxon>Eukaryota</taxon>
        <taxon>Viridiplantae</taxon>
        <taxon>Streptophyta</taxon>
        <taxon>Embryophyta</taxon>
        <taxon>Tracheophyta</taxon>
        <taxon>Spermatophyta</taxon>
        <taxon>Magnoliopsida</taxon>
        <taxon>eudicotyledons</taxon>
        <taxon>Gunneridae</taxon>
        <taxon>Pentapetalae</taxon>
        <taxon>rosids</taxon>
        <taxon>malvids</taxon>
        <taxon>Sapindales</taxon>
        <taxon>Sapindaceae</taxon>
        <taxon>Xanthoceroideae</taxon>
        <taxon>Xanthoceras</taxon>
    </lineage>
</organism>
<dbReference type="SUPFAM" id="SSF52087">
    <property type="entry name" value="CRAL/TRIO domain"/>
    <property type="match status" value="1"/>
</dbReference>
<evidence type="ECO:0000256" key="3">
    <source>
        <dbReference type="ARBA" id="ARBA00022475"/>
    </source>
</evidence>
<dbReference type="InterPro" id="IPR011074">
    <property type="entry name" value="CRAL/TRIO_N_dom"/>
</dbReference>
<keyword evidence="3" id="KW-1003">Cell membrane</keyword>
<gene>
    <name evidence="9" type="ORF">JRO89_XS01G0043800</name>
</gene>
<evidence type="ECO:0000259" key="8">
    <source>
        <dbReference type="PROSITE" id="PS50191"/>
    </source>
</evidence>
<dbReference type="Pfam" id="PF03765">
    <property type="entry name" value="CRAL_TRIO_N"/>
    <property type="match status" value="1"/>
</dbReference>
<dbReference type="EMBL" id="JAFEMO010000001">
    <property type="protein sequence ID" value="KAH7576355.1"/>
    <property type="molecule type" value="Genomic_DNA"/>
</dbReference>
<dbReference type="Proteomes" id="UP000827721">
    <property type="component" value="Unassembled WGS sequence"/>
</dbReference>
<dbReference type="InterPro" id="IPR036865">
    <property type="entry name" value="CRAL-TRIO_dom_sf"/>
</dbReference>
<comment type="subcellular location">
    <subcellularLocation>
        <location evidence="1">Cell membrane</location>
        <topology evidence="1">Peripheral membrane protein</topology>
    </subcellularLocation>
    <subcellularLocation>
        <location evidence="2">Golgi apparatus membrane</location>
        <topology evidence="2">Peripheral membrane protein</topology>
    </subcellularLocation>
</comment>
<protein>
    <recommendedName>
        <fullName evidence="8">CRAL-TRIO domain-containing protein</fullName>
    </recommendedName>
</protein>
<dbReference type="Pfam" id="PF00650">
    <property type="entry name" value="CRAL_TRIO"/>
    <property type="match status" value="1"/>
</dbReference>
<dbReference type="PROSITE" id="PS50191">
    <property type="entry name" value="CRAL_TRIO"/>
    <property type="match status" value="1"/>
</dbReference>
<keyword evidence="7" id="KW-1133">Transmembrane helix</keyword>
<dbReference type="PANTHER" id="PTHR45657">
    <property type="entry name" value="CRAL-TRIO DOMAIN-CONTAINING PROTEIN YKL091C-RELATED"/>
    <property type="match status" value="1"/>
</dbReference>
<proteinExistence type="inferred from homology"/>
<dbReference type="SMART" id="SM01100">
    <property type="entry name" value="CRAL_TRIO_N"/>
    <property type="match status" value="1"/>
</dbReference>
<dbReference type="CDD" id="cd00170">
    <property type="entry name" value="SEC14"/>
    <property type="match status" value="1"/>
</dbReference>
<dbReference type="InterPro" id="IPR036273">
    <property type="entry name" value="CRAL/TRIO_N_dom_sf"/>
</dbReference>
<dbReference type="Gene3D" id="1.10.8.20">
    <property type="entry name" value="N-terminal domain of phosphatidylinositol transfer protein sec14p"/>
    <property type="match status" value="1"/>
</dbReference>
<feature type="domain" description="CRAL-TRIO" evidence="8">
    <location>
        <begin position="205"/>
        <end position="379"/>
    </location>
</feature>
<feature type="transmembrane region" description="Helical" evidence="7">
    <location>
        <begin position="504"/>
        <end position="528"/>
    </location>
</feature>
<sequence>MVNFVVFYNYELSKESSRSRIYRSLIYAILFLEISQILLPCLIQIQSGIFGFKLYQKLTTMPEEAISIGENKRFKGMYFETFEDEKKRFQSRSLKKKAMSASTRLTHGLRKRTKRVSDCWYESVSIEDIRDAEEEKAVNAFRQALIANDLLPSRHDDYHTMLRFLKARNFDLDKTVQMWAEMLNWRKEYGADTIIQLRHDFIYDEYEEVQSCYPHGYHGVDKGGRPVYIERIGKVDPCKLMAVTTVERFLRYHVQGFEKVFTERFPACSIAAKRHIDSTTTIMDVHGVNWMSFGKVAHDVVMRVQKIDGDNYPETLHQMFIVNAGNGFKLLWNSAKGFLDPKTTAKIHVLGNKFNKKLLEVMDSSQLPDFLGGTCSCPNEGGCLKSNKGPWNDPGIMKLVHSEGAMCLRKAKSTSDCDDLDPTSFTSKVSNGELSSTDSNLDASPSPSGFIQLVPLNCSVRMSDSNSICSLVEPVDGASTRIDSTITVATRRPLKEFIPHITSLLIRFVLNLLTCIYLLLPALGRFFIVQRANENFENQTKSQLPHSSSQEQCISQAVEEDLVHPCWERLQHLESLVTELIKKPKTIPPEKDDILLESLSRIKSIEQDLQRTKKALLATASKQVELAESLENLKEASLPVLRIAAEDIHERRKSV</sequence>
<evidence type="ECO:0000256" key="2">
    <source>
        <dbReference type="ARBA" id="ARBA00004395"/>
    </source>
</evidence>
<accession>A0ABQ8IIN1</accession>
<evidence type="ECO:0000256" key="1">
    <source>
        <dbReference type="ARBA" id="ARBA00004202"/>
    </source>
</evidence>
<keyword evidence="5" id="KW-0333">Golgi apparatus</keyword>
<keyword evidence="4" id="KW-0653">Protein transport</keyword>
<evidence type="ECO:0000256" key="7">
    <source>
        <dbReference type="SAM" id="Phobius"/>
    </source>
</evidence>
<evidence type="ECO:0000256" key="5">
    <source>
        <dbReference type="ARBA" id="ARBA00023034"/>
    </source>
</evidence>
<evidence type="ECO:0000256" key="6">
    <source>
        <dbReference type="ARBA" id="ARBA00038020"/>
    </source>
</evidence>
<keyword evidence="10" id="KW-1185">Reference proteome</keyword>
<keyword evidence="7" id="KW-0472">Membrane</keyword>
<evidence type="ECO:0000313" key="10">
    <source>
        <dbReference type="Proteomes" id="UP000827721"/>
    </source>
</evidence>
<name>A0ABQ8IIN1_9ROSI</name>
<comment type="caution">
    <text evidence="9">The sequence shown here is derived from an EMBL/GenBank/DDBJ whole genome shotgun (WGS) entry which is preliminary data.</text>
</comment>
<keyword evidence="4" id="KW-0813">Transport</keyword>
<dbReference type="InterPro" id="IPR001251">
    <property type="entry name" value="CRAL-TRIO_dom"/>
</dbReference>
<evidence type="ECO:0000256" key="4">
    <source>
        <dbReference type="ARBA" id="ARBA00022927"/>
    </source>
</evidence>
<evidence type="ECO:0000313" key="9">
    <source>
        <dbReference type="EMBL" id="KAH7576355.1"/>
    </source>
</evidence>
<dbReference type="SUPFAM" id="SSF46938">
    <property type="entry name" value="CRAL/TRIO N-terminal domain"/>
    <property type="match status" value="1"/>
</dbReference>
<dbReference type="SMART" id="SM00516">
    <property type="entry name" value="SEC14"/>
    <property type="match status" value="1"/>
</dbReference>
<dbReference type="InterPro" id="IPR051026">
    <property type="entry name" value="PI/PC_transfer"/>
</dbReference>
<comment type="similarity">
    <text evidence="6">Belongs to the SFH family.</text>
</comment>
<dbReference type="Gene3D" id="3.40.525.10">
    <property type="entry name" value="CRAL-TRIO lipid binding domain"/>
    <property type="match status" value="1"/>
</dbReference>
<dbReference type="PANTHER" id="PTHR45657:SF43">
    <property type="entry name" value="PHOSPHATIDYLINOSITOL_PHOSPHATIDYLCHOLINE TRANSFER PROTEIN SFH9"/>
    <property type="match status" value="1"/>
</dbReference>
<keyword evidence="7" id="KW-0812">Transmembrane</keyword>
<reference evidence="9 10" key="1">
    <citation type="submission" date="2021-02" db="EMBL/GenBank/DDBJ databases">
        <title>Plant Genome Project.</title>
        <authorList>
            <person name="Zhang R.-G."/>
        </authorList>
    </citation>
    <scope>NUCLEOTIDE SEQUENCE [LARGE SCALE GENOMIC DNA]</scope>
    <source>
        <tissue evidence="9">Leaves</tissue>
    </source>
</reference>